<dbReference type="EMBL" id="MT144409">
    <property type="protein sequence ID" value="QJA53282.1"/>
    <property type="molecule type" value="Genomic_DNA"/>
</dbReference>
<organism evidence="1">
    <name type="scientific">viral metagenome</name>
    <dbReference type="NCBI Taxonomy" id="1070528"/>
    <lineage>
        <taxon>unclassified sequences</taxon>
        <taxon>metagenomes</taxon>
        <taxon>organismal metagenomes</taxon>
    </lineage>
</organism>
<sequence>MLNETTPQNNISNTPYPPAIERLIDLIELSAAKAAAWRYVTMDKDYFYSHLVLGIWEGENVSLTLTKRPSNAISNEEIRD</sequence>
<accession>A0A6H2A0P5</accession>
<gene>
    <name evidence="1" type="ORF">TM448A03380_0003</name>
</gene>
<name>A0A6H2A0P5_9ZZZZ</name>
<proteinExistence type="predicted"/>
<protein>
    <submittedName>
        <fullName evidence="1">Uncharacterized protein</fullName>
    </submittedName>
</protein>
<evidence type="ECO:0000313" key="1">
    <source>
        <dbReference type="EMBL" id="QJA53282.1"/>
    </source>
</evidence>
<reference evidence="1" key="1">
    <citation type="submission" date="2020-03" db="EMBL/GenBank/DDBJ databases">
        <title>The deep terrestrial virosphere.</title>
        <authorList>
            <person name="Holmfeldt K."/>
            <person name="Nilsson E."/>
            <person name="Simone D."/>
            <person name="Lopez-Fernandez M."/>
            <person name="Wu X."/>
            <person name="de Brujin I."/>
            <person name="Lundin D."/>
            <person name="Andersson A."/>
            <person name="Bertilsson S."/>
            <person name="Dopson M."/>
        </authorList>
    </citation>
    <scope>NUCLEOTIDE SEQUENCE</scope>
    <source>
        <strain evidence="1">TM448A03380</strain>
    </source>
</reference>
<dbReference type="AlphaFoldDB" id="A0A6H2A0P5"/>